<accession>A0AAV0NPC5</accession>
<comment type="caution">
    <text evidence="2">The sequence shown here is derived from an EMBL/GenBank/DDBJ whole genome shotgun (WGS) entry which is preliminary data.</text>
</comment>
<keyword evidence="3" id="KW-1185">Reference proteome</keyword>
<evidence type="ECO:0000313" key="3">
    <source>
        <dbReference type="Proteomes" id="UP001154282"/>
    </source>
</evidence>
<dbReference type="EMBL" id="CAMGYJ010000008">
    <property type="protein sequence ID" value="CAI0460480.1"/>
    <property type="molecule type" value="Genomic_DNA"/>
</dbReference>
<sequence>MMQHLDMALLSAFVERWQSDTNTFHMPFGEISILLHDVHHILRIPVDGQLMGDEASQDTLKSDMGGLVRLSVDAQVGGKWKSKWYDNGAMHAEGLLVRGGELKIKEMEVQCYLFVLLGSTLFVDKSRDRLRPAINLFLKDHRRLADYAWGAGALAYLYRQLGVATRAGSKGLCGCLTLLQAWIYEYFPLFRPSQLPQSPDAPRASSWISPRLPGGDEARQRLVRYRQLLDELSADDVTWTPYGRDGHTDVPRSLYTGPIRFSDIAEGYDPSRCLRQFGYPAPCSTLPIAPRMVSSPLSRTSCTRPWNTPRW</sequence>
<reference evidence="2" key="1">
    <citation type="submission" date="2022-08" db="EMBL/GenBank/DDBJ databases">
        <authorList>
            <person name="Gutierrez-Valencia J."/>
        </authorList>
    </citation>
    <scope>NUCLEOTIDE SEQUENCE</scope>
</reference>
<gene>
    <name evidence="2" type="ORF">LITE_LOCUS34484</name>
</gene>
<organism evidence="2 3">
    <name type="scientific">Linum tenue</name>
    <dbReference type="NCBI Taxonomy" id="586396"/>
    <lineage>
        <taxon>Eukaryota</taxon>
        <taxon>Viridiplantae</taxon>
        <taxon>Streptophyta</taxon>
        <taxon>Embryophyta</taxon>
        <taxon>Tracheophyta</taxon>
        <taxon>Spermatophyta</taxon>
        <taxon>Magnoliopsida</taxon>
        <taxon>eudicotyledons</taxon>
        <taxon>Gunneridae</taxon>
        <taxon>Pentapetalae</taxon>
        <taxon>rosids</taxon>
        <taxon>fabids</taxon>
        <taxon>Malpighiales</taxon>
        <taxon>Linaceae</taxon>
        <taxon>Linum</taxon>
    </lineage>
</organism>
<protein>
    <recommendedName>
        <fullName evidence="1">Aminotransferase-like plant mobile domain-containing protein</fullName>
    </recommendedName>
</protein>
<dbReference type="AlphaFoldDB" id="A0AAV0NPC5"/>
<dbReference type="InterPro" id="IPR044824">
    <property type="entry name" value="MAIN-like"/>
</dbReference>
<dbReference type="Pfam" id="PF10536">
    <property type="entry name" value="PMD"/>
    <property type="match status" value="1"/>
</dbReference>
<dbReference type="PANTHER" id="PTHR46033">
    <property type="entry name" value="PROTEIN MAIN-LIKE 2"/>
    <property type="match status" value="1"/>
</dbReference>
<dbReference type="InterPro" id="IPR019557">
    <property type="entry name" value="AminoTfrase-like_pln_mobile"/>
</dbReference>
<name>A0AAV0NPC5_9ROSI</name>
<feature type="domain" description="Aminotransferase-like plant mobile" evidence="1">
    <location>
        <begin position="6"/>
        <end position="279"/>
    </location>
</feature>
<evidence type="ECO:0000259" key="1">
    <source>
        <dbReference type="Pfam" id="PF10536"/>
    </source>
</evidence>
<dbReference type="PANTHER" id="PTHR46033:SF8">
    <property type="entry name" value="PROTEIN MAINTENANCE OF MERISTEMS-LIKE"/>
    <property type="match status" value="1"/>
</dbReference>
<evidence type="ECO:0000313" key="2">
    <source>
        <dbReference type="EMBL" id="CAI0460480.1"/>
    </source>
</evidence>
<dbReference type="GO" id="GO:0010073">
    <property type="term" value="P:meristem maintenance"/>
    <property type="evidence" value="ECO:0007669"/>
    <property type="project" value="InterPro"/>
</dbReference>
<dbReference type="Proteomes" id="UP001154282">
    <property type="component" value="Unassembled WGS sequence"/>
</dbReference>
<proteinExistence type="predicted"/>